<keyword evidence="1" id="KW-0472">Membrane</keyword>
<organism evidence="2 3">
    <name type="scientific">marine gamma proteobacterium HTCC2143</name>
    <dbReference type="NCBI Taxonomy" id="247633"/>
    <lineage>
        <taxon>Bacteria</taxon>
        <taxon>Pseudomonadati</taxon>
        <taxon>Pseudomonadota</taxon>
        <taxon>Gammaproteobacteria</taxon>
        <taxon>Cellvibrionales</taxon>
        <taxon>Spongiibacteraceae</taxon>
        <taxon>BD1-7 clade</taxon>
    </lineage>
</organism>
<keyword evidence="3" id="KW-1185">Reference proteome</keyword>
<proteinExistence type="predicted"/>
<comment type="caution">
    <text evidence="2">The sequence shown here is derived from an EMBL/GenBank/DDBJ whole genome shotgun (WGS) entry which is preliminary data.</text>
</comment>
<reference evidence="2 3" key="1">
    <citation type="journal article" date="2010" name="J. Bacteriol.">
        <title>Genome sequence of the oligotrophic marine Gammaproteobacterium HTCC2143, isolated from the Oregon Coast.</title>
        <authorList>
            <person name="Oh H.M."/>
            <person name="Kang I."/>
            <person name="Ferriera S."/>
            <person name="Giovannoni S.J."/>
            <person name="Cho J.C."/>
        </authorList>
    </citation>
    <scope>NUCLEOTIDE SEQUENCE [LARGE SCALE GENOMIC DNA]</scope>
    <source>
        <strain evidence="2 3">HTCC2143</strain>
    </source>
</reference>
<dbReference type="EMBL" id="AAVT01000001">
    <property type="protein sequence ID" value="EAW32687.1"/>
    <property type="molecule type" value="Genomic_DNA"/>
</dbReference>
<evidence type="ECO:0000313" key="2">
    <source>
        <dbReference type="EMBL" id="EAW32687.1"/>
    </source>
</evidence>
<protein>
    <submittedName>
        <fullName evidence="2">Uncharacterized protein</fullName>
    </submittedName>
</protein>
<accession>A0Y983</accession>
<evidence type="ECO:0000256" key="1">
    <source>
        <dbReference type="SAM" id="Phobius"/>
    </source>
</evidence>
<dbReference type="Proteomes" id="UP000004931">
    <property type="component" value="Unassembled WGS sequence"/>
</dbReference>
<keyword evidence="1" id="KW-1133">Transmembrane helix</keyword>
<evidence type="ECO:0000313" key="3">
    <source>
        <dbReference type="Proteomes" id="UP000004931"/>
    </source>
</evidence>
<gene>
    <name evidence="2" type="ORF">GP2143_15566</name>
</gene>
<dbReference type="OrthoDB" id="9810445at2"/>
<name>A0Y983_9GAMM</name>
<dbReference type="AlphaFoldDB" id="A0Y983"/>
<sequence>MSVSNIKAIYNNPKTPDGINVGKAHPLKNFVVMMMPINGLALVVFVVLLTTAQRLVRCIPLEAEVTWARQMLKESIYLSAANT</sequence>
<feature type="transmembrane region" description="Helical" evidence="1">
    <location>
        <begin position="30"/>
        <end position="49"/>
    </location>
</feature>
<keyword evidence="1" id="KW-0812">Transmembrane</keyword>